<feature type="transmembrane region" description="Helical" evidence="7">
    <location>
        <begin position="174"/>
        <end position="205"/>
    </location>
</feature>
<evidence type="ECO:0000313" key="9">
    <source>
        <dbReference type="Proteomes" id="UP000823616"/>
    </source>
</evidence>
<dbReference type="Proteomes" id="UP000823616">
    <property type="component" value="Unassembled WGS sequence"/>
</dbReference>
<accession>A0A9D9HDE6</accession>
<sequence>MTLLHLFWIFVYVGAFTIGGGLVAISLMQQQLVEPGIISAEEFIDMIAISESTPGPVGINMATYVGYKMFGIAGALVTTVGTVLPSLVCIVVIARFFGKFQEKPLGRSVFYGLRAGSCGMIAYAVWQVISLALADVPAFTSAAEAAGGFGALFSGAGISGLLRPLQLLFPPARMIMAVCAAVVYATGKVHPLVLIVMGAVAGILFL</sequence>
<feature type="transmembrane region" description="Helical" evidence="7">
    <location>
        <begin position="70"/>
        <end position="97"/>
    </location>
</feature>
<evidence type="ECO:0000256" key="7">
    <source>
        <dbReference type="SAM" id="Phobius"/>
    </source>
</evidence>
<evidence type="ECO:0000256" key="5">
    <source>
        <dbReference type="ARBA" id="ARBA00022989"/>
    </source>
</evidence>
<evidence type="ECO:0000313" key="8">
    <source>
        <dbReference type="EMBL" id="MBO8450120.1"/>
    </source>
</evidence>
<dbReference type="InterPro" id="IPR052518">
    <property type="entry name" value="CHR_Transporter"/>
</dbReference>
<proteinExistence type="inferred from homology"/>
<keyword evidence="6 7" id="KW-0472">Membrane</keyword>
<feature type="transmembrane region" description="Helical" evidence="7">
    <location>
        <begin position="109"/>
        <end position="129"/>
    </location>
</feature>
<dbReference type="GO" id="GO:0015109">
    <property type="term" value="F:chromate transmembrane transporter activity"/>
    <property type="evidence" value="ECO:0007669"/>
    <property type="project" value="InterPro"/>
</dbReference>
<comment type="subcellular location">
    <subcellularLocation>
        <location evidence="1">Cell membrane</location>
        <topology evidence="1">Multi-pass membrane protein</topology>
    </subcellularLocation>
</comment>
<dbReference type="GO" id="GO:0005886">
    <property type="term" value="C:plasma membrane"/>
    <property type="evidence" value="ECO:0007669"/>
    <property type="project" value="UniProtKB-SubCell"/>
</dbReference>
<evidence type="ECO:0000256" key="3">
    <source>
        <dbReference type="ARBA" id="ARBA00022475"/>
    </source>
</evidence>
<keyword evidence="3" id="KW-1003">Cell membrane</keyword>
<evidence type="ECO:0000256" key="4">
    <source>
        <dbReference type="ARBA" id="ARBA00022692"/>
    </source>
</evidence>
<comment type="similarity">
    <text evidence="2">Belongs to the chromate ion transporter (CHR) (TC 2.A.51) family.</text>
</comment>
<evidence type="ECO:0000256" key="6">
    <source>
        <dbReference type="ARBA" id="ARBA00023136"/>
    </source>
</evidence>
<dbReference type="EMBL" id="JADIMS010000055">
    <property type="protein sequence ID" value="MBO8450120.1"/>
    <property type="molecule type" value="Genomic_DNA"/>
</dbReference>
<dbReference type="Pfam" id="PF02417">
    <property type="entry name" value="Chromate_transp"/>
    <property type="match status" value="1"/>
</dbReference>
<keyword evidence="5 7" id="KW-1133">Transmembrane helix</keyword>
<dbReference type="AlphaFoldDB" id="A0A9D9HDE6"/>
<name>A0A9D9HDE6_9SPIR</name>
<dbReference type="PANTHER" id="PTHR43663">
    <property type="entry name" value="CHROMATE TRANSPORT PROTEIN-RELATED"/>
    <property type="match status" value="1"/>
</dbReference>
<reference evidence="8" key="1">
    <citation type="submission" date="2020-10" db="EMBL/GenBank/DDBJ databases">
        <authorList>
            <person name="Gilroy R."/>
        </authorList>
    </citation>
    <scope>NUCLEOTIDE SEQUENCE</scope>
    <source>
        <strain evidence="8">B3-4054</strain>
    </source>
</reference>
<comment type="caution">
    <text evidence="8">The sequence shown here is derived from an EMBL/GenBank/DDBJ whole genome shotgun (WGS) entry which is preliminary data.</text>
</comment>
<feature type="transmembrane region" description="Helical" evidence="7">
    <location>
        <begin position="141"/>
        <end position="162"/>
    </location>
</feature>
<evidence type="ECO:0000256" key="2">
    <source>
        <dbReference type="ARBA" id="ARBA00005262"/>
    </source>
</evidence>
<reference evidence="8" key="2">
    <citation type="journal article" date="2021" name="PeerJ">
        <title>Extensive microbial diversity within the chicken gut microbiome revealed by metagenomics and culture.</title>
        <authorList>
            <person name="Gilroy R."/>
            <person name="Ravi A."/>
            <person name="Getino M."/>
            <person name="Pursley I."/>
            <person name="Horton D.L."/>
            <person name="Alikhan N.F."/>
            <person name="Baker D."/>
            <person name="Gharbi K."/>
            <person name="Hall N."/>
            <person name="Watson M."/>
            <person name="Adriaenssens E.M."/>
            <person name="Foster-Nyarko E."/>
            <person name="Jarju S."/>
            <person name="Secka A."/>
            <person name="Antonio M."/>
            <person name="Oren A."/>
            <person name="Chaudhuri R.R."/>
            <person name="La Ragione R."/>
            <person name="Hildebrand F."/>
            <person name="Pallen M.J."/>
        </authorList>
    </citation>
    <scope>NUCLEOTIDE SEQUENCE</scope>
    <source>
        <strain evidence="8">B3-4054</strain>
    </source>
</reference>
<organism evidence="8 9">
    <name type="scientific">Candidatus Avitreponema avistercoris</name>
    <dbReference type="NCBI Taxonomy" id="2840705"/>
    <lineage>
        <taxon>Bacteria</taxon>
        <taxon>Pseudomonadati</taxon>
        <taxon>Spirochaetota</taxon>
        <taxon>Spirochaetia</taxon>
        <taxon>Spirochaetales</taxon>
        <taxon>Candidatus Avitreponema</taxon>
    </lineage>
</organism>
<protein>
    <submittedName>
        <fullName evidence="8">Chromate transporter</fullName>
    </submittedName>
</protein>
<keyword evidence="4 7" id="KW-0812">Transmembrane</keyword>
<dbReference type="InterPro" id="IPR003370">
    <property type="entry name" value="Chromate_transpt"/>
</dbReference>
<evidence type="ECO:0000256" key="1">
    <source>
        <dbReference type="ARBA" id="ARBA00004651"/>
    </source>
</evidence>
<gene>
    <name evidence="8" type="ORF">IAA96_03335</name>
</gene>
<dbReference type="PANTHER" id="PTHR43663:SF1">
    <property type="entry name" value="CHROMATE TRANSPORTER"/>
    <property type="match status" value="1"/>
</dbReference>
<feature type="transmembrane region" description="Helical" evidence="7">
    <location>
        <begin position="7"/>
        <end position="28"/>
    </location>
</feature>